<comment type="subcellular location">
    <subcellularLocation>
        <location evidence="1">Membrane</location>
        <topology evidence="1">Multi-pass membrane protein</topology>
    </subcellularLocation>
</comment>
<dbReference type="EMBL" id="SNYJ01000009">
    <property type="protein sequence ID" value="TDQ38782.1"/>
    <property type="molecule type" value="Genomic_DNA"/>
</dbReference>
<evidence type="ECO:0000256" key="4">
    <source>
        <dbReference type="ARBA" id="ARBA00022989"/>
    </source>
</evidence>
<evidence type="ECO:0000256" key="1">
    <source>
        <dbReference type="ARBA" id="ARBA00004141"/>
    </source>
</evidence>
<evidence type="ECO:0000313" key="8">
    <source>
        <dbReference type="Proteomes" id="UP000295632"/>
    </source>
</evidence>
<proteinExistence type="predicted"/>
<feature type="transmembrane region" description="Helical" evidence="6">
    <location>
        <begin position="323"/>
        <end position="341"/>
    </location>
</feature>
<dbReference type="GO" id="GO:0015648">
    <property type="term" value="F:lipid-linked peptidoglycan transporter activity"/>
    <property type="evidence" value="ECO:0007669"/>
    <property type="project" value="TreeGrafter"/>
</dbReference>
<keyword evidence="2 6" id="KW-0812">Transmembrane</keyword>
<keyword evidence="8" id="KW-1185">Reference proteome</keyword>
<evidence type="ECO:0000256" key="2">
    <source>
        <dbReference type="ARBA" id="ARBA00022692"/>
    </source>
</evidence>
<dbReference type="PANTHER" id="PTHR30474">
    <property type="entry name" value="CELL CYCLE PROTEIN"/>
    <property type="match status" value="1"/>
</dbReference>
<keyword evidence="4 6" id="KW-1133">Transmembrane helix</keyword>
<dbReference type="Proteomes" id="UP000295632">
    <property type="component" value="Unassembled WGS sequence"/>
</dbReference>
<feature type="transmembrane region" description="Helical" evidence="6">
    <location>
        <begin position="78"/>
        <end position="100"/>
    </location>
</feature>
<keyword evidence="3" id="KW-0133">Cell shape</keyword>
<dbReference type="Pfam" id="PF01098">
    <property type="entry name" value="FTSW_RODA_SPOVE"/>
    <property type="match status" value="1"/>
</dbReference>
<evidence type="ECO:0000256" key="5">
    <source>
        <dbReference type="ARBA" id="ARBA00023136"/>
    </source>
</evidence>
<gene>
    <name evidence="7" type="ORF">EV213_109151</name>
</gene>
<dbReference type="RefSeq" id="WP_243740080.1">
    <property type="nucleotide sequence ID" value="NZ_SNYJ01000009.1"/>
</dbReference>
<dbReference type="GO" id="GO:0051301">
    <property type="term" value="P:cell division"/>
    <property type="evidence" value="ECO:0007669"/>
    <property type="project" value="InterPro"/>
</dbReference>
<feature type="transmembrane region" description="Helical" evidence="6">
    <location>
        <begin position="46"/>
        <end position="66"/>
    </location>
</feature>
<reference evidence="7 8" key="1">
    <citation type="submission" date="2019-03" db="EMBL/GenBank/DDBJ databases">
        <title>Genomic Encyclopedia of Type Strains, Phase IV (KMG-IV): sequencing the most valuable type-strain genomes for metagenomic binning, comparative biology and taxonomic classification.</title>
        <authorList>
            <person name="Goeker M."/>
        </authorList>
    </citation>
    <scope>NUCLEOTIDE SEQUENCE [LARGE SCALE GENOMIC DNA]</scope>
    <source>
        <strain evidence="7 8">DSM 28697</strain>
    </source>
</reference>
<feature type="transmembrane region" description="Helical" evidence="6">
    <location>
        <begin position="172"/>
        <end position="188"/>
    </location>
</feature>
<dbReference type="InterPro" id="IPR001182">
    <property type="entry name" value="FtsW/RodA"/>
</dbReference>
<organism evidence="7 8">
    <name type="scientific">Aureibacillus halotolerans</name>
    <dbReference type="NCBI Taxonomy" id="1508390"/>
    <lineage>
        <taxon>Bacteria</taxon>
        <taxon>Bacillati</taxon>
        <taxon>Bacillota</taxon>
        <taxon>Bacilli</taxon>
        <taxon>Bacillales</taxon>
        <taxon>Bacillaceae</taxon>
        <taxon>Aureibacillus</taxon>
    </lineage>
</organism>
<accession>A0A4R6U0N4</accession>
<sequence>MSETAPKSLSDRIDWTLLFLILLLAMFSLAGIYSAQLHGSGTTRDVMMQGAIYAGSIFLFIGMMFFEPEHYQKLTWYLYAFAAIILFALIIAPHSIAPVINGQRSWFVIPGFGTLQPAEFAKITYILSMSWILAHHKSIDQEQTLKTDLWLLVKFIACTSLPWLLIMMQTDLGTGLVYLAIFSAFMVVSGIAWRLIILLLLSVSAIGGTAIYLALFQSEWLLSLGVKPYQISRVFAWLEPEVVAKGEGLQLLRSMRAIGSGQIYGKPYGDREIYIPEAHTDFIFSVIAEQFGFIGASLLIAVFFFLIYHLIQIALRTRRPFDTYVCVGAIAMIAFHVFQNIGMTMQLLPITGIPLPFVSSGGSSLLSSLMLMGLILSIQFHEKSYMFESDVSKMQMK</sequence>
<protein>
    <submittedName>
        <fullName evidence="7">Rod shape determining protein RodA</fullName>
    </submittedName>
</protein>
<dbReference type="GO" id="GO:0005886">
    <property type="term" value="C:plasma membrane"/>
    <property type="evidence" value="ECO:0007669"/>
    <property type="project" value="TreeGrafter"/>
</dbReference>
<feature type="transmembrane region" description="Helical" evidence="6">
    <location>
        <begin position="149"/>
        <end position="166"/>
    </location>
</feature>
<dbReference type="GO" id="GO:0008360">
    <property type="term" value="P:regulation of cell shape"/>
    <property type="evidence" value="ECO:0007669"/>
    <property type="project" value="UniProtKB-KW"/>
</dbReference>
<keyword evidence="5 6" id="KW-0472">Membrane</keyword>
<dbReference type="PANTHER" id="PTHR30474:SF1">
    <property type="entry name" value="PEPTIDOGLYCAN GLYCOSYLTRANSFERASE MRDB"/>
    <property type="match status" value="1"/>
</dbReference>
<evidence type="ECO:0000256" key="6">
    <source>
        <dbReference type="SAM" id="Phobius"/>
    </source>
</evidence>
<evidence type="ECO:0000313" key="7">
    <source>
        <dbReference type="EMBL" id="TDQ38782.1"/>
    </source>
</evidence>
<feature type="transmembrane region" description="Helical" evidence="6">
    <location>
        <begin position="195"/>
        <end position="215"/>
    </location>
</feature>
<comment type="caution">
    <text evidence="7">The sequence shown here is derived from an EMBL/GenBank/DDBJ whole genome shotgun (WGS) entry which is preliminary data.</text>
</comment>
<feature type="transmembrane region" description="Helical" evidence="6">
    <location>
        <begin position="353"/>
        <end position="376"/>
    </location>
</feature>
<evidence type="ECO:0000256" key="3">
    <source>
        <dbReference type="ARBA" id="ARBA00022960"/>
    </source>
</evidence>
<name>A0A4R6U0N4_9BACI</name>
<dbReference type="GO" id="GO:0032153">
    <property type="term" value="C:cell division site"/>
    <property type="evidence" value="ECO:0007669"/>
    <property type="project" value="TreeGrafter"/>
</dbReference>
<dbReference type="AlphaFoldDB" id="A0A4R6U0N4"/>
<feature type="transmembrane region" description="Helical" evidence="6">
    <location>
        <begin position="291"/>
        <end position="311"/>
    </location>
</feature>
<feature type="transmembrane region" description="Helical" evidence="6">
    <location>
        <begin position="12"/>
        <end position="34"/>
    </location>
</feature>